<dbReference type="GeneID" id="117649393"/>
<sequence length="140" mass="14870">MPINTHEVMSLLGQLADQQGIKVAVQYSMLSGVAVGVCTAVGGILMGPFGLAVGGTLGSVMAAFKTSGHFKPVSRVILEDMTPIQQTQLAASCMRIIQDFRVEDVAILLPLLLNTPAAQQALLTQLTAYITNEMKLKIID</sequence>
<dbReference type="OrthoDB" id="5976774at2759"/>
<name>A0A6P8ZS04_THRPL</name>
<dbReference type="RefSeq" id="XP_034247979.1">
    <property type="nucleotide sequence ID" value="XM_034392088.1"/>
</dbReference>
<feature type="transmembrane region" description="Helical" evidence="2">
    <location>
        <begin position="33"/>
        <end position="64"/>
    </location>
</feature>
<dbReference type="Pfam" id="PF20721">
    <property type="entry name" value="C19orf12"/>
    <property type="match status" value="1"/>
</dbReference>
<gene>
    <name evidence="4" type="primary">LOC117649393</name>
</gene>
<evidence type="ECO:0000256" key="2">
    <source>
        <dbReference type="SAM" id="Phobius"/>
    </source>
</evidence>
<keyword evidence="2" id="KW-0812">Transmembrane</keyword>
<dbReference type="KEGG" id="tpal:117649393"/>
<evidence type="ECO:0000313" key="3">
    <source>
        <dbReference type="Proteomes" id="UP000515158"/>
    </source>
</evidence>
<proteinExistence type="inferred from homology"/>
<dbReference type="Proteomes" id="UP000515158">
    <property type="component" value="Unplaced"/>
</dbReference>
<protein>
    <submittedName>
        <fullName evidence="4">Protein C19orf12 homolog</fullName>
    </submittedName>
</protein>
<organism evidence="4">
    <name type="scientific">Thrips palmi</name>
    <name type="common">Melon thrips</name>
    <dbReference type="NCBI Taxonomy" id="161013"/>
    <lineage>
        <taxon>Eukaryota</taxon>
        <taxon>Metazoa</taxon>
        <taxon>Ecdysozoa</taxon>
        <taxon>Arthropoda</taxon>
        <taxon>Hexapoda</taxon>
        <taxon>Insecta</taxon>
        <taxon>Pterygota</taxon>
        <taxon>Neoptera</taxon>
        <taxon>Paraneoptera</taxon>
        <taxon>Thysanoptera</taxon>
        <taxon>Terebrantia</taxon>
        <taxon>Thripoidea</taxon>
        <taxon>Thripidae</taxon>
        <taxon>Thrips</taxon>
    </lineage>
</organism>
<accession>A0A6P8ZS04</accession>
<dbReference type="PANTHER" id="PTHR31493:SF1">
    <property type="entry name" value="PROTEIN C19ORF12"/>
    <property type="match status" value="1"/>
</dbReference>
<dbReference type="InterPro" id="IPR033369">
    <property type="entry name" value="C19orf12"/>
</dbReference>
<comment type="similarity">
    <text evidence="1">Belongs to the C19orf12 family.</text>
</comment>
<dbReference type="AlphaFoldDB" id="A0A6P8ZS04"/>
<keyword evidence="3" id="KW-1185">Reference proteome</keyword>
<dbReference type="InParanoid" id="A0A6P8ZS04"/>
<reference evidence="4" key="1">
    <citation type="submission" date="2025-08" db="UniProtKB">
        <authorList>
            <consortium name="RefSeq"/>
        </authorList>
    </citation>
    <scope>IDENTIFICATION</scope>
    <source>
        <tissue evidence="4">Total insect</tissue>
    </source>
</reference>
<evidence type="ECO:0000256" key="1">
    <source>
        <dbReference type="ARBA" id="ARBA00029457"/>
    </source>
</evidence>
<keyword evidence="2" id="KW-0472">Membrane</keyword>
<dbReference type="FunCoup" id="A0A6P8ZS04">
    <property type="interactions" value="87"/>
</dbReference>
<evidence type="ECO:0000313" key="4">
    <source>
        <dbReference type="RefSeq" id="XP_034247979.1"/>
    </source>
</evidence>
<dbReference type="PANTHER" id="PTHR31493">
    <property type="entry name" value="NAZO FAMILY MEMBER"/>
    <property type="match status" value="1"/>
</dbReference>
<keyword evidence="2" id="KW-1133">Transmembrane helix</keyword>